<evidence type="ECO:0000256" key="3">
    <source>
        <dbReference type="ARBA" id="ARBA00012133"/>
    </source>
</evidence>
<keyword evidence="13 22" id="KW-0067">ATP-binding</keyword>
<feature type="binding site" evidence="21">
    <location>
        <position position="105"/>
    </location>
    <ligand>
        <name>substrate</name>
    </ligand>
</feature>
<keyword evidence="17 24" id="KW-0472">Membrane</keyword>
<dbReference type="GO" id="GO:0046872">
    <property type="term" value="F:metal ion binding"/>
    <property type="evidence" value="ECO:0007669"/>
    <property type="project" value="UniProtKB-KW"/>
</dbReference>
<evidence type="ECO:0000256" key="2">
    <source>
        <dbReference type="ARBA" id="ARBA00005967"/>
    </source>
</evidence>
<dbReference type="InterPro" id="IPR000829">
    <property type="entry name" value="DAGK"/>
</dbReference>
<keyword evidence="11 22" id="KW-0547">Nucleotide-binding</keyword>
<keyword evidence="18" id="KW-0594">Phospholipid biosynthesis</keyword>
<gene>
    <name evidence="25" type="primary">dgkA</name>
    <name evidence="25" type="ORF">VSF3289_03007</name>
</gene>
<evidence type="ECO:0000256" key="14">
    <source>
        <dbReference type="ARBA" id="ARBA00022842"/>
    </source>
</evidence>
<evidence type="ECO:0000256" key="16">
    <source>
        <dbReference type="ARBA" id="ARBA00023098"/>
    </source>
</evidence>
<dbReference type="PANTHER" id="PTHR34299:SF1">
    <property type="entry name" value="DIACYLGLYCEROL KINASE"/>
    <property type="match status" value="1"/>
</dbReference>
<feature type="binding site" evidence="22">
    <location>
        <position position="16"/>
    </location>
    <ligand>
        <name>ATP</name>
        <dbReference type="ChEBI" id="CHEBI:30616"/>
    </ligand>
</feature>
<reference evidence="25 26" key="1">
    <citation type="submission" date="2016-08" db="EMBL/GenBank/DDBJ databases">
        <title>Genome sequencing of Vibrio scophthalmi strain FP3289, an isolated from Paralichthys olivaceus.</title>
        <authorList>
            <person name="Han H.-J."/>
        </authorList>
    </citation>
    <scope>NUCLEOTIDE SEQUENCE [LARGE SCALE GENOMIC DNA]</scope>
    <source>
        <strain evidence="25 26">FP3289</strain>
    </source>
</reference>
<evidence type="ECO:0000256" key="19">
    <source>
        <dbReference type="ARBA" id="ARBA00023264"/>
    </source>
</evidence>
<feature type="binding site" evidence="22">
    <location>
        <begin position="92"/>
        <end position="94"/>
    </location>
    <ligand>
        <name>ATP</name>
        <dbReference type="ChEBI" id="CHEBI:30616"/>
    </ligand>
</feature>
<evidence type="ECO:0000256" key="7">
    <source>
        <dbReference type="ARBA" id="ARBA00022519"/>
    </source>
</evidence>
<comment type="cofactor">
    <cofactor evidence="23">
        <name>Mg(2+)</name>
        <dbReference type="ChEBI" id="CHEBI:18420"/>
    </cofactor>
    <text evidence="23">Mn(2+), Zn(2+), Cd(2+) and Co(2+) support activity to lesser extents.</text>
</comment>
<proteinExistence type="inferred from homology"/>
<keyword evidence="7 24" id="KW-0997">Cell inner membrane</keyword>
<evidence type="ECO:0000256" key="18">
    <source>
        <dbReference type="ARBA" id="ARBA00023209"/>
    </source>
</evidence>
<evidence type="ECO:0000256" key="13">
    <source>
        <dbReference type="ARBA" id="ARBA00022840"/>
    </source>
</evidence>
<evidence type="ECO:0000256" key="15">
    <source>
        <dbReference type="ARBA" id="ARBA00022989"/>
    </source>
</evidence>
<keyword evidence="9 24" id="KW-0812">Transmembrane</keyword>
<evidence type="ECO:0000256" key="4">
    <source>
        <dbReference type="ARBA" id="ARBA00017575"/>
    </source>
</evidence>
<evidence type="ECO:0000256" key="9">
    <source>
        <dbReference type="ARBA" id="ARBA00022692"/>
    </source>
</evidence>
<evidence type="ECO:0000256" key="1">
    <source>
        <dbReference type="ARBA" id="ARBA00004429"/>
    </source>
</evidence>
<dbReference type="GO" id="GO:0005886">
    <property type="term" value="C:plasma membrane"/>
    <property type="evidence" value="ECO:0007669"/>
    <property type="project" value="UniProtKB-SubCell"/>
</dbReference>
<protein>
    <recommendedName>
        <fullName evidence="4 24">Diacylglycerol kinase</fullName>
        <ecNumber evidence="3 24">2.7.1.107</ecNumber>
    </recommendedName>
</protein>
<evidence type="ECO:0000256" key="20">
    <source>
        <dbReference type="PIRSR" id="PIRSR600829-1"/>
    </source>
</evidence>
<comment type="subcellular location">
    <subcellularLocation>
        <location evidence="1 24">Cell inner membrane</location>
        <topology evidence="1 24">Multi-pass membrane protein</topology>
    </subcellularLocation>
</comment>
<dbReference type="GO" id="GO:0005524">
    <property type="term" value="F:ATP binding"/>
    <property type="evidence" value="ECO:0007669"/>
    <property type="project" value="UniProtKB-KW"/>
</dbReference>
<dbReference type="PATRIC" id="fig|45658.8.peg.2965"/>
<keyword evidence="10 23" id="KW-0479">Metal-binding</keyword>
<dbReference type="EMBL" id="MDCJ01000002">
    <property type="protein sequence ID" value="ODS12663.1"/>
    <property type="molecule type" value="Genomic_DNA"/>
</dbReference>
<keyword evidence="19 24" id="KW-1208">Phospholipid metabolism</keyword>
<dbReference type="Proteomes" id="UP000095131">
    <property type="component" value="Unassembled WGS sequence"/>
</dbReference>
<keyword evidence="15 24" id="KW-1133">Transmembrane helix</keyword>
<comment type="caution">
    <text evidence="24">Lacks conserved residue(s) required for the propagation of feature annotation.</text>
</comment>
<evidence type="ECO:0000256" key="17">
    <source>
        <dbReference type="ARBA" id="ARBA00023136"/>
    </source>
</evidence>
<keyword evidence="14 23" id="KW-0460">Magnesium</keyword>
<evidence type="ECO:0000256" key="6">
    <source>
        <dbReference type="ARBA" id="ARBA00022516"/>
    </source>
</evidence>
<comment type="function">
    <text evidence="24">Catalyzes the ATP-dependent phosphorylation of sn-l,2-diacylglycerol (DAG) to phosphatidic acid. Involved in the recycling of diacylglycerol produced as a by-product during membrane-derived oligosaccharide (MDO) biosynthesis.</text>
</comment>
<feature type="binding site" evidence="21">
    <location>
        <begin position="54"/>
        <end position="57"/>
    </location>
    <ligand>
        <name>substrate</name>
    </ligand>
</feature>
<keyword evidence="5" id="KW-1003">Cell membrane</keyword>
<evidence type="ECO:0000256" key="12">
    <source>
        <dbReference type="ARBA" id="ARBA00022777"/>
    </source>
</evidence>
<accession>A0A1E3WSD3</accession>
<dbReference type="GO" id="GO:0006654">
    <property type="term" value="P:phosphatidic acid biosynthetic process"/>
    <property type="evidence" value="ECO:0007669"/>
    <property type="project" value="InterPro"/>
</dbReference>
<feature type="binding site" evidence="22">
    <location>
        <position position="35"/>
    </location>
    <ligand>
        <name>ATP</name>
        <dbReference type="ChEBI" id="CHEBI:30616"/>
    </ligand>
</feature>
<evidence type="ECO:0000256" key="23">
    <source>
        <dbReference type="PIRSR" id="PIRSR600829-4"/>
    </source>
</evidence>
<dbReference type="CDD" id="cd14264">
    <property type="entry name" value="DAGK_IM"/>
    <property type="match status" value="1"/>
</dbReference>
<organism evidence="25 26">
    <name type="scientific">Vibrio scophthalmi</name>
    <dbReference type="NCBI Taxonomy" id="45658"/>
    <lineage>
        <taxon>Bacteria</taxon>
        <taxon>Pseudomonadati</taxon>
        <taxon>Pseudomonadota</taxon>
        <taxon>Gammaproteobacteria</taxon>
        <taxon>Vibrionales</taxon>
        <taxon>Vibrionaceae</taxon>
        <taxon>Vibrio</taxon>
    </lineage>
</organism>
<feature type="binding site" evidence="21">
    <location>
        <position position="62"/>
    </location>
    <ligand>
        <name>substrate</name>
    </ligand>
</feature>
<evidence type="ECO:0000256" key="24">
    <source>
        <dbReference type="RuleBase" id="RU363065"/>
    </source>
</evidence>
<evidence type="ECO:0000256" key="21">
    <source>
        <dbReference type="PIRSR" id="PIRSR600829-2"/>
    </source>
</evidence>
<keyword evidence="8 24" id="KW-0808">Transferase</keyword>
<name>A0A1E3WSD3_9VIBR</name>
<feature type="active site" description="Proton acceptor" evidence="20">
    <location>
        <position position="76"/>
    </location>
</feature>
<dbReference type="GO" id="GO:0004143">
    <property type="term" value="F:ATP-dependent diacylglycerol kinase activity"/>
    <property type="evidence" value="ECO:0007669"/>
    <property type="project" value="UniProtKB-EC"/>
</dbReference>
<keyword evidence="16 24" id="KW-0443">Lipid metabolism</keyword>
<feature type="binding site" evidence="21">
    <location>
        <position position="16"/>
    </location>
    <ligand>
        <name>substrate</name>
    </ligand>
</feature>
<dbReference type="PANTHER" id="PTHR34299">
    <property type="entry name" value="DIACYLGLYCEROL KINASE"/>
    <property type="match status" value="1"/>
</dbReference>
<dbReference type="PROSITE" id="PS01069">
    <property type="entry name" value="DAGK_PROKAR"/>
    <property type="match status" value="1"/>
</dbReference>
<keyword evidence="12 24" id="KW-0418">Kinase</keyword>
<dbReference type="EC" id="2.7.1.107" evidence="3 24"/>
<dbReference type="Pfam" id="PF01219">
    <property type="entry name" value="DAGK_prokar"/>
    <property type="match status" value="1"/>
</dbReference>
<feature type="binding site" evidence="23">
    <location>
        <position position="35"/>
    </location>
    <ligand>
        <name>a divalent metal cation</name>
        <dbReference type="ChEBI" id="CHEBI:60240"/>
    </ligand>
</feature>
<dbReference type="Gene3D" id="1.10.287.3610">
    <property type="match status" value="1"/>
</dbReference>
<feature type="binding site" evidence="21">
    <location>
        <begin position="37"/>
        <end position="41"/>
    </location>
    <ligand>
        <name>substrate</name>
    </ligand>
</feature>
<feature type="binding site" evidence="22">
    <location>
        <position position="83"/>
    </location>
    <ligand>
        <name>ATP</name>
        <dbReference type="ChEBI" id="CHEBI:30616"/>
    </ligand>
</feature>
<sequence>MRENKVSQKTKHGFKRLFNATRFSYQGLQAAFKTEAAFREELILACIMIPLAFWLDVSQIERILMIACVVLVMVMELINSAIEAVVDRIGTEHHELSGKAKDIGSATVMLTMLLTVYVWVEILFL</sequence>
<keyword evidence="6" id="KW-0444">Lipid biosynthesis</keyword>
<evidence type="ECO:0000256" key="10">
    <source>
        <dbReference type="ARBA" id="ARBA00022723"/>
    </source>
</evidence>
<dbReference type="AlphaFoldDB" id="A0A1E3WSD3"/>
<evidence type="ECO:0000313" key="25">
    <source>
        <dbReference type="EMBL" id="ODS12663.1"/>
    </source>
</evidence>
<evidence type="ECO:0000256" key="5">
    <source>
        <dbReference type="ARBA" id="ARBA00022475"/>
    </source>
</evidence>
<evidence type="ECO:0000256" key="8">
    <source>
        <dbReference type="ARBA" id="ARBA00022679"/>
    </source>
</evidence>
<comment type="caution">
    <text evidence="25">The sequence shown here is derived from an EMBL/GenBank/DDBJ whole genome shotgun (WGS) entry which is preliminary data.</text>
</comment>
<dbReference type="InterPro" id="IPR036945">
    <property type="entry name" value="DAGK_sf"/>
</dbReference>
<feature type="binding site" evidence="23">
    <location>
        <position position="83"/>
    </location>
    <ligand>
        <name>a divalent metal cation</name>
        <dbReference type="ChEBI" id="CHEBI:60240"/>
    </ligand>
</feature>
<feature type="binding site" evidence="21">
    <location>
        <position position="76"/>
    </location>
    <ligand>
        <name>substrate</name>
    </ligand>
</feature>
<evidence type="ECO:0000256" key="11">
    <source>
        <dbReference type="ARBA" id="ARBA00022741"/>
    </source>
</evidence>
<evidence type="ECO:0000256" key="22">
    <source>
        <dbReference type="PIRSR" id="PIRSR600829-3"/>
    </source>
</evidence>
<comment type="similarity">
    <text evidence="2 24">Belongs to the bacterial diacylglycerol kinase family.</text>
</comment>
<feature type="transmembrane region" description="Helical" evidence="24">
    <location>
        <begin position="63"/>
        <end position="82"/>
    </location>
</feature>
<feature type="transmembrane region" description="Helical" evidence="24">
    <location>
        <begin position="103"/>
        <end position="120"/>
    </location>
</feature>
<feature type="binding site" evidence="22">
    <location>
        <begin position="101"/>
        <end position="102"/>
    </location>
    <ligand>
        <name>ATP</name>
        <dbReference type="ChEBI" id="CHEBI:30616"/>
    </ligand>
</feature>
<dbReference type="InterPro" id="IPR033718">
    <property type="entry name" value="DAGK_prok"/>
</dbReference>
<comment type="catalytic activity">
    <reaction evidence="24">
        <text>a 1,2-diacyl-sn-glycerol + ATP = a 1,2-diacyl-sn-glycero-3-phosphate + ADP + H(+)</text>
        <dbReference type="Rhea" id="RHEA:10272"/>
        <dbReference type="ChEBI" id="CHEBI:15378"/>
        <dbReference type="ChEBI" id="CHEBI:17815"/>
        <dbReference type="ChEBI" id="CHEBI:30616"/>
        <dbReference type="ChEBI" id="CHEBI:58608"/>
        <dbReference type="ChEBI" id="CHEBI:456216"/>
        <dbReference type="EC" id="2.7.1.107"/>
    </reaction>
</comment>
<evidence type="ECO:0000313" key="26">
    <source>
        <dbReference type="Proteomes" id="UP000095131"/>
    </source>
</evidence>